<comment type="similarity">
    <text evidence="1">Belongs to the esterase D family.</text>
</comment>
<reference evidence="3 4" key="1">
    <citation type="submission" date="2020-08" db="EMBL/GenBank/DDBJ databases">
        <title>Genome sequence of Thermomonas carbonis KCTC 42013T.</title>
        <authorList>
            <person name="Hyun D.-W."/>
            <person name="Bae J.-W."/>
        </authorList>
    </citation>
    <scope>NUCLEOTIDE SEQUENCE [LARGE SCALE GENOMIC DNA]</scope>
    <source>
        <strain evidence="3 4">KCTC 42013</strain>
    </source>
</reference>
<dbReference type="PANTHER" id="PTHR40841:SF2">
    <property type="entry name" value="SIDEROPHORE-DEGRADING ESTERASE (EUROFUNG)"/>
    <property type="match status" value="1"/>
</dbReference>
<evidence type="ECO:0000256" key="2">
    <source>
        <dbReference type="ARBA" id="ARBA00022801"/>
    </source>
</evidence>
<keyword evidence="2 3" id="KW-0378">Hydrolase</keyword>
<accession>A0A7G9SV18</accession>
<dbReference type="InterPro" id="IPR000801">
    <property type="entry name" value="Esterase-like"/>
</dbReference>
<sequence>MHGQFEAKRLARFLIVVLLAGGWLAGCAKSVAETRPRYASFTLASEVLDEVRRINVYAPSDRQAGRRYPVIYMPDGGVVEDFPHVANTIDTAIRQGEMAPVILVGIENTQRRRDMTGPTTVDEDRKIAAVVGGSAAFRRFIERELIPYVEGMYPGSGQRGIIGESAAGLFVVETLFASPGMFDTYIALDPSLWWNAGKLVSDAPAWLAAHPDISARLYVAWAEPDMIGPHTRSLERALVAASPRHLAWQVVARPDLTHQTIYRAMAPVVLPALYPPN</sequence>
<evidence type="ECO:0000313" key="4">
    <source>
        <dbReference type="Proteomes" id="UP000515804"/>
    </source>
</evidence>
<dbReference type="Pfam" id="PF00756">
    <property type="entry name" value="Esterase"/>
    <property type="match status" value="1"/>
</dbReference>
<gene>
    <name evidence="3" type="ORF">H9L16_14100</name>
</gene>
<dbReference type="AlphaFoldDB" id="A0A7G9SV18"/>
<name>A0A7G9SV18_9GAMM</name>
<dbReference type="KEGG" id="tcn:H9L16_14100"/>
<proteinExistence type="inferred from homology"/>
<dbReference type="PANTHER" id="PTHR40841">
    <property type="entry name" value="SIDEROPHORE TRIACETYLFUSARININE C ESTERASE"/>
    <property type="match status" value="1"/>
</dbReference>
<dbReference type="GO" id="GO:0016788">
    <property type="term" value="F:hydrolase activity, acting on ester bonds"/>
    <property type="evidence" value="ECO:0007669"/>
    <property type="project" value="TreeGrafter"/>
</dbReference>
<evidence type="ECO:0000313" key="3">
    <source>
        <dbReference type="EMBL" id="QNN71693.1"/>
    </source>
</evidence>
<dbReference type="SUPFAM" id="SSF53474">
    <property type="entry name" value="alpha/beta-Hydrolases"/>
    <property type="match status" value="1"/>
</dbReference>
<evidence type="ECO:0000256" key="1">
    <source>
        <dbReference type="ARBA" id="ARBA00005622"/>
    </source>
</evidence>
<keyword evidence="4" id="KW-1185">Reference proteome</keyword>
<dbReference type="InterPro" id="IPR052558">
    <property type="entry name" value="Siderophore_Hydrolase_D"/>
</dbReference>
<dbReference type="InterPro" id="IPR029058">
    <property type="entry name" value="AB_hydrolase_fold"/>
</dbReference>
<dbReference type="Gene3D" id="3.40.50.1820">
    <property type="entry name" value="alpha/beta hydrolase"/>
    <property type="match status" value="1"/>
</dbReference>
<dbReference type="Proteomes" id="UP000515804">
    <property type="component" value="Chromosome"/>
</dbReference>
<dbReference type="EMBL" id="CP060719">
    <property type="protein sequence ID" value="QNN71693.1"/>
    <property type="molecule type" value="Genomic_DNA"/>
</dbReference>
<organism evidence="3 4">
    <name type="scientific">Thermomonas carbonis</name>
    <dbReference type="NCBI Taxonomy" id="1463158"/>
    <lineage>
        <taxon>Bacteria</taxon>
        <taxon>Pseudomonadati</taxon>
        <taxon>Pseudomonadota</taxon>
        <taxon>Gammaproteobacteria</taxon>
        <taxon>Lysobacterales</taxon>
        <taxon>Lysobacteraceae</taxon>
        <taxon>Thermomonas</taxon>
    </lineage>
</organism>
<protein>
    <submittedName>
        <fullName evidence="3">Alpha/beta hydrolase</fullName>
    </submittedName>
</protein>